<evidence type="ECO:0000313" key="2">
    <source>
        <dbReference type="EMBL" id="MDI3419294.1"/>
    </source>
</evidence>
<dbReference type="EMBL" id="JASCIS010000010">
    <property type="protein sequence ID" value="MDI3419294.1"/>
    <property type="molecule type" value="Genomic_DNA"/>
</dbReference>
<protein>
    <submittedName>
        <fullName evidence="2">Uncharacterized protein</fullName>
    </submittedName>
</protein>
<dbReference type="Proteomes" id="UP001237105">
    <property type="component" value="Unassembled WGS sequence"/>
</dbReference>
<feature type="compositionally biased region" description="Low complexity" evidence="1">
    <location>
        <begin position="47"/>
        <end position="63"/>
    </location>
</feature>
<comment type="caution">
    <text evidence="2">The sequence shown here is derived from an EMBL/GenBank/DDBJ whole genome shotgun (WGS) entry which is preliminary data.</text>
</comment>
<proteinExistence type="predicted"/>
<keyword evidence="3" id="KW-1185">Reference proteome</keyword>
<gene>
    <name evidence="2" type="ORF">QIT00_12125</name>
</gene>
<evidence type="ECO:0000313" key="3">
    <source>
        <dbReference type="Proteomes" id="UP001237105"/>
    </source>
</evidence>
<evidence type="ECO:0000256" key="1">
    <source>
        <dbReference type="SAM" id="MobiDB-lite"/>
    </source>
</evidence>
<feature type="compositionally biased region" description="Basic and acidic residues" evidence="1">
    <location>
        <begin position="18"/>
        <end position="27"/>
    </location>
</feature>
<reference evidence="2 3" key="1">
    <citation type="submission" date="2023-05" db="EMBL/GenBank/DDBJ databases">
        <title>Draft genome sequence of Streptomyces sp. B-S-A12 isolated from a cave soil in Thailand.</title>
        <authorList>
            <person name="Chamroensaksri N."/>
            <person name="Muangham S."/>
        </authorList>
    </citation>
    <scope>NUCLEOTIDE SEQUENCE [LARGE SCALE GENOMIC DNA]</scope>
    <source>
        <strain evidence="2 3">B-S-A12</strain>
    </source>
</reference>
<accession>A0ABT6SUL4</accession>
<sequence>MSIGALSGGAVAAGRGATAEDRAERVADPVPEGRGAGAAPAVPPPTAGGISIGAMSGGAVASGPRARAVDASTRAAPGADPVAVPDELRAAIAELRAQLRVLLPAGEADRPEQPPPGEDVSDEGLDEELAELDAGLAEAEDEIDATGQVRQDRLRRLRERLELGATAAAGLASTAALAQQIAQLLGGQG</sequence>
<dbReference type="RefSeq" id="WP_282535202.1">
    <property type="nucleotide sequence ID" value="NZ_JASCIS010000010.1"/>
</dbReference>
<organism evidence="2 3">
    <name type="scientific">Streptomyces luteolus</name>
    <dbReference type="NCBI Taxonomy" id="3043615"/>
    <lineage>
        <taxon>Bacteria</taxon>
        <taxon>Bacillati</taxon>
        <taxon>Actinomycetota</taxon>
        <taxon>Actinomycetes</taxon>
        <taxon>Kitasatosporales</taxon>
        <taxon>Streptomycetaceae</taxon>
        <taxon>Streptomyces</taxon>
    </lineage>
</organism>
<name>A0ABT6SUL4_9ACTN</name>
<feature type="region of interest" description="Disordered" evidence="1">
    <location>
        <begin position="1"/>
        <end position="81"/>
    </location>
</feature>
<feature type="region of interest" description="Disordered" evidence="1">
    <location>
        <begin position="104"/>
        <end position="123"/>
    </location>
</feature>
<feature type="compositionally biased region" description="Low complexity" evidence="1">
    <location>
        <begin position="1"/>
        <end position="17"/>
    </location>
</feature>